<evidence type="ECO:0000313" key="3">
    <source>
        <dbReference type="Proteomes" id="UP001320154"/>
    </source>
</evidence>
<gene>
    <name evidence="2" type="ORF">HOP60_08105</name>
</gene>
<comment type="caution">
    <text evidence="2">The sequence shown here is derived from an EMBL/GenBank/DDBJ whole genome shotgun (WGS) entry which is preliminary data.</text>
</comment>
<accession>A0ABS9B4I7</accession>
<keyword evidence="3" id="KW-1185">Reference proteome</keyword>
<name>A0ABS9B4I7_9GAMM</name>
<dbReference type="RefSeq" id="WP_234250261.1">
    <property type="nucleotide sequence ID" value="NZ_JABFTQ010000004.1"/>
</dbReference>
<keyword evidence="1" id="KW-0732">Signal</keyword>
<reference evidence="2 3" key="1">
    <citation type="journal article" date="2021" name="Front. Microbiol.">
        <title>Aerobic Denitrification and Heterotrophic Sulfur Oxidation in the Genus Halomonas Revealed by Six Novel Species Characterizations and Genome-Based Analysis.</title>
        <authorList>
            <person name="Wang L."/>
            <person name="Shao Z."/>
        </authorList>
    </citation>
    <scope>NUCLEOTIDE SEQUENCE [LARGE SCALE GENOMIC DNA]</scope>
    <source>
        <strain evidence="2 3">MCCC 1A05748</strain>
    </source>
</reference>
<dbReference type="Proteomes" id="UP001320154">
    <property type="component" value="Unassembled WGS sequence"/>
</dbReference>
<dbReference type="EMBL" id="JABFTQ010000004">
    <property type="protein sequence ID" value="MCE8046694.1"/>
    <property type="molecule type" value="Genomic_DNA"/>
</dbReference>
<organism evidence="2 3">
    <name type="scientific">Billgrantia desiderata</name>
    <dbReference type="NCBI Taxonomy" id="52021"/>
    <lineage>
        <taxon>Bacteria</taxon>
        <taxon>Pseudomonadati</taxon>
        <taxon>Pseudomonadota</taxon>
        <taxon>Gammaproteobacteria</taxon>
        <taxon>Oceanospirillales</taxon>
        <taxon>Halomonadaceae</taxon>
        <taxon>Billgrantia</taxon>
    </lineage>
</organism>
<feature type="chain" id="PRO_5047449646" evidence="1">
    <location>
        <begin position="21"/>
        <end position="104"/>
    </location>
</feature>
<feature type="signal peptide" evidence="1">
    <location>
        <begin position="1"/>
        <end position="20"/>
    </location>
</feature>
<evidence type="ECO:0000313" key="2">
    <source>
        <dbReference type="EMBL" id="MCE8046694.1"/>
    </source>
</evidence>
<proteinExistence type="predicted"/>
<protein>
    <submittedName>
        <fullName evidence="2">Uncharacterized protein</fullName>
    </submittedName>
</protein>
<evidence type="ECO:0000256" key="1">
    <source>
        <dbReference type="SAM" id="SignalP"/>
    </source>
</evidence>
<sequence length="104" mass="11190">MTQRLLVLLVALLFSSAAFASLLPTEATQAGYSDTFHPQAQLLAALESTNENAQNEPCESRAEQDAFWLAQGCCRVCRTGKACGNSCINRNYTCRQPPGCACNG</sequence>